<evidence type="ECO:0000259" key="1">
    <source>
        <dbReference type="SMART" id="SM00760"/>
    </source>
</evidence>
<gene>
    <name evidence="2" type="primary">dnaA_2</name>
    <name evidence="2" type="ORF">RHODGE_RHODGE_04309</name>
</gene>
<protein>
    <submittedName>
        <fullName evidence="2">Chromosomal replication initiator protein DnaA</fullName>
    </submittedName>
</protein>
<accession>A0A447D0W5</accession>
<feature type="domain" description="Chromosomal replication initiator DnaA C-terminal" evidence="1">
    <location>
        <begin position="48"/>
        <end position="117"/>
    </location>
</feature>
<dbReference type="OrthoDB" id="8480222at2"/>
<dbReference type="GO" id="GO:0005524">
    <property type="term" value="F:ATP binding"/>
    <property type="evidence" value="ECO:0007669"/>
    <property type="project" value="InterPro"/>
</dbReference>
<dbReference type="Proteomes" id="UP000289200">
    <property type="component" value="Unassembled WGS sequence"/>
</dbReference>
<dbReference type="InterPro" id="IPR010921">
    <property type="entry name" value="Trp_repressor/repl_initiator"/>
</dbReference>
<dbReference type="GO" id="GO:0006270">
    <property type="term" value="P:DNA replication initiation"/>
    <property type="evidence" value="ECO:0007669"/>
    <property type="project" value="InterPro"/>
</dbReference>
<evidence type="ECO:0000313" key="3">
    <source>
        <dbReference type="Proteomes" id="UP000289200"/>
    </source>
</evidence>
<sequence length="156" mass="16420">MTYRLPLFGPSVEALSPDRAVSLRQRRARSVAAARQRPGRVGGADDCPFDAIARQVAAAFALPPGALTTRGRGPATAAFARQVAMYLAHVEFGASHSAVGRAFGRDRTTAAHGCRVVEERRDDPQVDALLERLARALAPIGGRGAGCGRMTRGGCP</sequence>
<dbReference type="Gene3D" id="1.10.1750.10">
    <property type="match status" value="1"/>
</dbReference>
<dbReference type="SUPFAM" id="SSF48295">
    <property type="entry name" value="TrpR-like"/>
    <property type="match status" value="1"/>
</dbReference>
<comment type="caution">
    <text evidence="2">The sequence shown here is derived from an EMBL/GenBank/DDBJ whole genome shotgun (WGS) entry which is preliminary data.</text>
</comment>
<proteinExistence type="predicted"/>
<keyword evidence="3" id="KW-1185">Reference proteome</keyword>
<reference evidence="3" key="1">
    <citation type="submission" date="2018-10" db="EMBL/GenBank/DDBJ databases">
        <authorList>
            <person name="Peiro R."/>
            <person name="Begona"/>
            <person name="Cbmso G."/>
            <person name="Lopez M."/>
            <person name="Gonzalez S."/>
            <person name="Sacristan E."/>
            <person name="Castillo E."/>
        </authorList>
    </citation>
    <scope>NUCLEOTIDE SEQUENCE [LARGE SCALE GENOMIC DNA]</scope>
</reference>
<dbReference type="AlphaFoldDB" id="A0A447D0W5"/>
<dbReference type="InterPro" id="IPR013159">
    <property type="entry name" value="DnaA_C"/>
</dbReference>
<dbReference type="GO" id="GO:0006275">
    <property type="term" value="P:regulation of DNA replication"/>
    <property type="evidence" value="ECO:0007669"/>
    <property type="project" value="InterPro"/>
</dbReference>
<dbReference type="RefSeq" id="WP_129611123.1">
    <property type="nucleotide sequence ID" value="NZ_UWOC01000189.1"/>
</dbReference>
<evidence type="ECO:0000313" key="2">
    <source>
        <dbReference type="EMBL" id="VCU11105.1"/>
    </source>
</evidence>
<dbReference type="Pfam" id="PF08299">
    <property type="entry name" value="Bac_DnaA_C"/>
    <property type="match status" value="1"/>
</dbReference>
<dbReference type="CDD" id="cd06571">
    <property type="entry name" value="Bac_DnaA_C"/>
    <property type="match status" value="1"/>
</dbReference>
<dbReference type="SMART" id="SM00760">
    <property type="entry name" value="Bac_DnaA_C"/>
    <property type="match status" value="1"/>
</dbReference>
<organism evidence="2 3">
    <name type="scientific">Rhodoplanes serenus</name>
    <dbReference type="NCBI Taxonomy" id="200615"/>
    <lineage>
        <taxon>Bacteria</taxon>
        <taxon>Pseudomonadati</taxon>
        <taxon>Pseudomonadota</taxon>
        <taxon>Alphaproteobacteria</taxon>
        <taxon>Hyphomicrobiales</taxon>
        <taxon>Nitrobacteraceae</taxon>
        <taxon>Rhodoplanes</taxon>
    </lineage>
</organism>
<dbReference type="EMBL" id="UWOC01000189">
    <property type="protein sequence ID" value="VCU11105.1"/>
    <property type="molecule type" value="Genomic_DNA"/>
</dbReference>
<dbReference type="GO" id="GO:0043565">
    <property type="term" value="F:sequence-specific DNA binding"/>
    <property type="evidence" value="ECO:0007669"/>
    <property type="project" value="InterPro"/>
</dbReference>
<name>A0A447D0W5_9BRAD</name>